<gene>
    <name evidence="2" type="ORF">P0Y53_01510</name>
</gene>
<dbReference type="Gene3D" id="3.40.50.150">
    <property type="entry name" value="Vaccinia Virus protein VP39"/>
    <property type="match status" value="1"/>
</dbReference>
<evidence type="ECO:0008006" key="4">
    <source>
        <dbReference type="Google" id="ProtNLM"/>
    </source>
</evidence>
<keyword evidence="1" id="KW-0812">Transmembrane</keyword>
<feature type="transmembrane region" description="Helical" evidence="1">
    <location>
        <begin position="71"/>
        <end position="96"/>
    </location>
</feature>
<dbReference type="InterPro" id="IPR029063">
    <property type="entry name" value="SAM-dependent_MTases_sf"/>
</dbReference>
<keyword evidence="1" id="KW-1133">Transmembrane helix</keyword>
<evidence type="ECO:0000313" key="2">
    <source>
        <dbReference type="EMBL" id="WEK36165.1"/>
    </source>
</evidence>
<protein>
    <recommendedName>
        <fullName evidence="4">Spermidine synthase</fullName>
    </recommendedName>
</protein>
<dbReference type="AlphaFoldDB" id="A0AAJ5WXK3"/>
<evidence type="ECO:0000256" key="1">
    <source>
        <dbReference type="SAM" id="Phobius"/>
    </source>
</evidence>
<keyword evidence="1" id="KW-0472">Membrane</keyword>
<proteinExistence type="predicted"/>
<name>A0AAJ5WXK3_9BACT</name>
<sequence>MYVAIGVPDGRMRSWEVSTFVISTEEAKIKNMYHHLRDAIDRVVEPGVYKALYHNGDGYRTLVMSNTPAEIISFIPFTAFALGHVFVIGLGLGMVIQMLIDNAAVKAITILEKDADLIELVGKYYIEASPKVKIIQGDAFSHDPIAGHFDAVYIDIWNTISGDNVPEMDVLKERWKDQGSIVTCWAEADCRRLNEEDDEFLRLRKQARKN</sequence>
<reference evidence="2" key="1">
    <citation type="submission" date="2023-03" db="EMBL/GenBank/DDBJ databases">
        <title>Andean soil-derived lignocellulolytic bacterial consortium as a source of novel taxa and putative plastic-active enzymes.</title>
        <authorList>
            <person name="Diaz-Garcia L."/>
            <person name="Chuvochina M."/>
            <person name="Feuerriegel G."/>
            <person name="Bunk B."/>
            <person name="Sproer C."/>
            <person name="Streit W.R."/>
            <person name="Rodriguez L.M."/>
            <person name="Overmann J."/>
            <person name="Jimenez D.J."/>
        </authorList>
    </citation>
    <scope>NUCLEOTIDE SEQUENCE</scope>
    <source>
        <strain evidence="2">MAG 7</strain>
    </source>
</reference>
<dbReference type="Proteomes" id="UP001220610">
    <property type="component" value="Chromosome"/>
</dbReference>
<organism evidence="2 3">
    <name type="scientific">Candidatus Pseudobacter hemicellulosilyticus</name>
    <dbReference type="NCBI Taxonomy" id="3121375"/>
    <lineage>
        <taxon>Bacteria</taxon>
        <taxon>Pseudomonadati</taxon>
        <taxon>Bacteroidota</taxon>
        <taxon>Chitinophagia</taxon>
        <taxon>Chitinophagales</taxon>
        <taxon>Chitinophagaceae</taxon>
        <taxon>Pseudobacter</taxon>
    </lineage>
</organism>
<accession>A0AAJ5WXK3</accession>
<dbReference type="SUPFAM" id="SSF53335">
    <property type="entry name" value="S-adenosyl-L-methionine-dependent methyltransferases"/>
    <property type="match status" value="1"/>
</dbReference>
<evidence type="ECO:0000313" key="3">
    <source>
        <dbReference type="Proteomes" id="UP001220610"/>
    </source>
</evidence>
<dbReference type="EMBL" id="CP119311">
    <property type="protein sequence ID" value="WEK36165.1"/>
    <property type="molecule type" value="Genomic_DNA"/>
</dbReference>